<reference evidence="1" key="1">
    <citation type="journal article" date="2018" name="Front. Microbiol.">
        <title>Beyond the Limits: tRNA Array Units in Mycobacterium Genomes.</title>
        <authorList>
            <person name="Morgado S.M."/>
            <person name="Vicente A.C."/>
        </authorList>
    </citation>
    <scope>NUCLEOTIDE SEQUENCE</scope>
    <source>
        <strain evidence="1">CBMA 213</strain>
        <plasmid evidence="1">pCBMA213_1</plasmid>
    </source>
</reference>
<gene>
    <name evidence="1" type="ORF">B5P44_p00146</name>
</gene>
<proteinExistence type="predicted"/>
<dbReference type="InterPro" id="IPR036265">
    <property type="entry name" value="HIT-like_sf"/>
</dbReference>
<name>A0A343VRB7_9MYCO</name>
<sequence length="705" mass="76738">MGYIARMAMSPYALQTKWYEPWLTVDHVATILSVKPQTIRQYLAGTGAEPFPQPQAKADGRNQWSSASIYDFILGNRPQYLSRVPRLYPRIVDPPPAQFLGSEIMQIDHLHRAALHYWQPGDGHGPIIVAYVSPSTSSAEAQWFSEKIAAERRVSSVIVPENAITRLGGSGVPNGVNTPAVAVTDTATDAPSLGEHVDEVVNMYTWRELANLLRTDVPYWPPGLDDLAAIDAWRPGSPVRVVRPCIGEMSSQSLRAALSVGTARNPQPTSTGLSTAIENACRAIDYRVSVDRGLLPGTGGLVYPHIPDQLGLKRAAVSVVTDSDPVTVADADVLALLHAPAALEHAHHGVLIGGVTGLWPAVMSDCQIIDRDSPGPLYRRWRDRLTPVTDLGQRRVLGFLMLPSLGLQDDPSAEYFHDPERAHCWIVETSTHVYIAQRRSLPEARGRLQRVEIRDDPHQEPAIFVEDEGGMVWLLPHFTAAGSLRVGRDGAGPRRLARLLTDLLDDVSATPSDDPPYHWVDGVEEPNALRDFLISTSAPIGLSRADLLALLDDPEAVSEVLIGPCATCGFEVPTPLAELPHSFVGLDAGSDPPCVLVSARGHFNDVCDVPGQEFAALMTDAHATACNLLQLPDIEHININIGGRETHMRVSLEPVGSWRPKASPDALRGLAEQLRRPVLDGRGVAEDQAFVDDISQFNDEDFGTK</sequence>
<evidence type="ECO:0000313" key="1">
    <source>
        <dbReference type="EMBL" id="AVN58441.1"/>
    </source>
</evidence>
<protein>
    <submittedName>
        <fullName evidence="1">Uncharacterized protein</fullName>
    </submittedName>
</protein>
<organism evidence="1">
    <name type="scientific">Mycolicibacterium sp. CBMA 213</name>
    <dbReference type="NCBI Taxonomy" id="1968788"/>
    <lineage>
        <taxon>Bacteria</taxon>
        <taxon>Bacillati</taxon>
        <taxon>Actinomycetota</taxon>
        <taxon>Actinomycetes</taxon>
        <taxon>Mycobacteriales</taxon>
        <taxon>Mycobacteriaceae</taxon>
        <taxon>Mycolicibacterium</taxon>
    </lineage>
</organism>
<keyword evidence="1" id="KW-0614">Plasmid</keyword>
<dbReference type="EMBL" id="MF600313">
    <property type="protein sequence ID" value="AVN58441.1"/>
    <property type="molecule type" value="Genomic_DNA"/>
</dbReference>
<dbReference type="AlphaFoldDB" id="A0A343VRB7"/>
<accession>A0A343VRB7</accession>
<geneLocation type="plasmid" evidence="1">
    <name>pCBMA213_1</name>
</geneLocation>
<dbReference type="SUPFAM" id="SSF54197">
    <property type="entry name" value="HIT-like"/>
    <property type="match status" value="1"/>
</dbReference>